<dbReference type="Proteomes" id="UP000241986">
    <property type="component" value="Unassembled WGS sequence"/>
</dbReference>
<name>A0A2T4MW98_AERVE</name>
<accession>A0A2T4MW98</accession>
<dbReference type="InterPro" id="IPR010129">
    <property type="entry name" value="T1SS_HlyD"/>
</dbReference>
<evidence type="ECO:0000256" key="3">
    <source>
        <dbReference type="ARBA" id="ARBA00022448"/>
    </source>
</evidence>
<keyword evidence="8 9" id="KW-0472">Membrane</keyword>
<keyword evidence="7 9" id="KW-1133">Transmembrane helix</keyword>
<comment type="subcellular location">
    <subcellularLocation>
        <location evidence="1 9">Cell inner membrane</location>
        <topology evidence="1 9">Single-pass membrane protein</topology>
    </subcellularLocation>
</comment>
<evidence type="ECO:0000256" key="7">
    <source>
        <dbReference type="ARBA" id="ARBA00022989"/>
    </source>
</evidence>
<comment type="similarity">
    <text evidence="2 9">Belongs to the membrane fusion protein (MFP) (TC 8.A.1) family.</text>
</comment>
<gene>
    <name evidence="12" type="ORF">DAA48_20765</name>
</gene>
<dbReference type="InterPro" id="IPR050739">
    <property type="entry name" value="MFP"/>
</dbReference>
<evidence type="ECO:0000313" key="12">
    <source>
        <dbReference type="EMBL" id="PTH78877.1"/>
    </source>
</evidence>
<keyword evidence="6 9" id="KW-0812">Transmembrane</keyword>
<dbReference type="PANTHER" id="PTHR30386:SF27">
    <property type="entry name" value="MEMBRANE FUSION PROTEIN (MFP) FAMILY PROTEIN"/>
    <property type="match status" value="1"/>
</dbReference>
<keyword evidence="4 9" id="KW-1003">Cell membrane</keyword>
<dbReference type="AlphaFoldDB" id="A0A2T4MW98"/>
<dbReference type="PANTHER" id="PTHR30386">
    <property type="entry name" value="MEMBRANE FUSION SUBUNIT OF EMRAB-TOLC MULTIDRUG EFFLUX PUMP"/>
    <property type="match status" value="1"/>
</dbReference>
<dbReference type="Gene3D" id="2.40.30.170">
    <property type="match status" value="1"/>
</dbReference>
<dbReference type="InterPro" id="IPR058982">
    <property type="entry name" value="Beta-barrel_AprE"/>
</dbReference>
<evidence type="ECO:0000256" key="5">
    <source>
        <dbReference type="ARBA" id="ARBA00022519"/>
    </source>
</evidence>
<keyword evidence="10" id="KW-0175">Coiled coil</keyword>
<evidence type="ECO:0000256" key="8">
    <source>
        <dbReference type="ARBA" id="ARBA00023136"/>
    </source>
</evidence>
<evidence type="ECO:0000313" key="13">
    <source>
        <dbReference type="Proteomes" id="UP000241986"/>
    </source>
</evidence>
<feature type="coiled-coil region" evidence="10">
    <location>
        <begin position="174"/>
        <end position="201"/>
    </location>
</feature>
<feature type="domain" description="AprE-like beta-barrel" evidence="11">
    <location>
        <begin position="338"/>
        <end position="427"/>
    </location>
</feature>
<keyword evidence="5 9" id="KW-0997">Cell inner membrane</keyword>
<evidence type="ECO:0000256" key="1">
    <source>
        <dbReference type="ARBA" id="ARBA00004377"/>
    </source>
</evidence>
<dbReference type="SUPFAM" id="SSF111369">
    <property type="entry name" value="HlyD-like secretion proteins"/>
    <property type="match status" value="1"/>
</dbReference>
<dbReference type="Gene3D" id="2.40.50.100">
    <property type="match status" value="1"/>
</dbReference>
<evidence type="ECO:0000256" key="4">
    <source>
        <dbReference type="ARBA" id="ARBA00022475"/>
    </source>
</evidence>
<dbReference type="NCBIfam" id="TIGR01843">
    <property type="entry name" value="type_I_hlyD"/>
    <property type="match status" value="1"/>
</dbReference>
<dbReference type="GO" id="GO:0005886">
    <property type="term" value="C:plasma membrane"/>
    <property type="evidence" value="ECO:0007669"/>
    <property type="project" value="UniProtKB-SubCell"/>
</dbReference>
<protein>
    <recommendedName>
        <fullName evidence="9">Membrane fusion protein (MFP) family protein</fullName>
    </recommendedName>
</protein>
<proteinExistence type="inferred from homology"/>
<dbReference type="RefSeq" id="WP_107684502.1">
    <property type="nucleotide sequence ID" value="NZ_PZKL01000045.1"/>
</dbReference>
<evidence type="ECO:0000256" key="10">
    <source>
        <dbReference type="SAM" id="Coils"/>
    </source>
</evidence>
<dbReference type="Gene3D" id="1.10.287.470">
    <property type="entry name" value="Helix hairpin bin"/>
    <property type="match status" value="1"/>
</dbReference>
<sequence>MTKIKELFRLKRHDYEFLPAVLSIQEAPPSPIGRMIIWVLAAFVSIMLLWAAWGEVDIVAIAQGKVIPDGNVKIVQPAQTGVVKDILVSDGDYVKKDDVLIRLDKTIVSSKLNQVEARLSDSKARLAVYKKIASDIVTGKTKSNPEYSNGTPVDIIARSNLLLQKELDDFFSKTNSQNREIERLKSQKTEAQRMSSKLMATTPIVRKRHKAIDRLFSLKMVSEKDYLDSKQAIIEAEFDLEYQQDMVRSLDIQISAGYSKLDEILNGKLLDLQNKISELSSNIDELEQEKVQYLESMSQHDIKAPIDGYVQDLVIHTIGGSLNATEPALKIVPNKDELVVEAMVLNRDIGFLKTGQETVIKIDTFDFIKHGALKGKIINISGDAIQDEKLGLVFKTKVKIEKNEVEVDGLPVKINSGMSVVVEAKTGKRKIIDFFLNPVRKSVSESIKER</sequence>
<organism evidence="12 13">
    <name type="scientific">Aeromonas veronii</name>
    <dbReference type="NCBI Taxonomy" id="654"/>
    <lineage>
        <taxon>Bacteria</taxon>
        <taxon>Pseudomonadati</taxon>
        <taxon>Pseudomonadota</taxon>
        <taxon>Gammaproteobacteria</taxon>
        <taxon>Aeromonadales</taxon>
        <taxon>Aeromonadaceae</taxon>
        <taxon>Aeromonas</taxon>
    </lineage>
</organism>
<dbReference type="PRINTS" id="PR01490">
    <property type="entry name" value="RTXTOXIND"/>
</dbReference>
<dbReference type="GO" id="GO:0015031">
    <property type="term" value="P:protein transport"/>
    <property type="evidence" value="ECO:0007669"/>
    <property type="project" value="InterPro"/>
</dbReference>
<evidence type="ECO:0000256" key="9">
    <source>
        <dbReference type="RuleBase" id="RU365093"/>
    </source>
</evidence>
<evidence type="ECO:0000256" key="2">
    <source>
        <dbReference type="ARBA" id="ARBA00009477"/>
    </source>
</evidence>
<dbReference type="Pfam" id="PF26002">
    <property type="entry name" value="Beta-barrel_AprE"/>
    <property type="match status" value="1"/>
</dbReference>
<feature type="coiled-coil region" evidence="10">
    <location>
        <begin position="269"/>
        <end position="303"/>
    </location>
</feature>
<dbReference type="EMBL" id="PZKL01000045">
    <property type="protein sequence ID" value="PTH78877.1"/>
    <property type="molecule type" value="Genomic_DNA"/>
</dbReference>
<feature type="transmembrane region" description="Helical" evidence="9">
    <location>
        <begin position="35"/>
        <end position="53"/>
    </location>
</feature>
<evidence type="ECO:0000256" key="6">
    <source>
        <dbReference type="ARBA" id="ARBA00022692"/>
    </source>
</evidence>
<reference evidence="12 13" key="1">
    <citation type="submission" date="2018-03" db="EMBL/GenBank/DDBJ databases">
        <title>Aeromonas veronii whole genome sequencing and analysis.</title>
        <authorList>
            <person name="Xie H."/>
            <person name="Liu T."/>
            <person name="Wang K."/>
        </authorList>
    </citation>
    <scope>NUCLEOTIDE SEQUENCE [LARGE SCALE GENOMIC DNA]</scope>
    <source>
        <strain evidence="12 13">XH.VA.1</strain>
    </source>
</reference>
<comment type="caution">
    <text evidence="12">The sequence shown here is derived from an EMBL/GenBank/DDBJ whole genome shotgun (WGS) entry which is preliminary data.</text>
</comment>
<keyword evidence="3 9" id="KW-0813">Transport</keyword>
<evidence type="ECO:0000259" key="11">
    <source>
        <dbReference type="Pfam" id="PF26002"/>
    </source>
</evidence>